<keyword evidence="1" id="KW-0812">Transmembrane</keyword>
<reference evidence="2" key="1">
    <citation type="submission" date="2013-07" db="EMBL/GenBank/DDBJ databases">
        <title>The genome of an arbuscular mycorrhizal fungus provides insights into the evolution of the oldest plant symbiosis.</title>
        <authorList>
            <consortium name="DOE Joint Genome Institute"/>
            <person name="Tisserant E."/>
            <person name="Malbreil M."/>
            <person name="Kuo A."/>
            <person name="Kohler A."/>
            <person name="Symeonidi A."/>
            <person name="Balestrini R."/>
            <person name="Charron P."/>
            <person name="Duensing N."/>
            <person name="Frei-dit-Frey N."/>
            <person name="Gianinazzi-Pearson V."/>
            <person name="Gilbert B."/>
            <person name="Handa Y."/>
            <person name="Hijri M."/>
            <person name="Kaul R."/>
            <person name="Kawaguchi M."/>
            <person name="Krajinski F."/>
            <person name="Lammers P."/>
            <person name="Lapierre D."/>
            <person name="Masclaux F.G."/>
            <person name="Murat C."/>
            <person name="Morin E."/>
            <person name="Ndikumana S."/>
            <person name="Pagni M."/>
            <person name="Petitpierre D."/>
            <person name="Requena N."/>
            <person name="Rosikiewicz P."/>
            <person name="Riley R."/>
            <person name="Saito K."/>
            <person name="San Clemente H."/>
            <person name="Shapiro H."/>
            <person name="van Tuinen D."/>
            <person name="Becard G."/>
            <person name="Bonfante P."/>
            <person name="Paszkowski U."/>
            <person name="Shachar-Hill Y."/>
            <person name="Young J.P."/>
            <person name="Sanders I.R."/>
            <person name="Henrissat B."/>
            <person name="Rensing S.A."/>
            <person name="Grigoriev I.V."/>
            <person name="Corradi N."/>
            <person name="Roux C."/>
            <person name="Martin F."/>
        </authorList>
    </citation>
    <scope>NUCLEOTIDE SEQUENCE</scope>
    <source>
        <strain evidence="2">DAOM 197198</strain>
    </source>
</reference>
<proteinExistence type="predicted"/>
<evidence type="ECO:0000256" key="1">
    <source>
        <dbReference type="SAM" id="Phobius"/>
    </source>
</evidence>
<feature type="transmembrane region" description="Helical" evidence="1">
    <location>
        <begin position="82"/>
        <end position="100"/>
    </location>
</feature>
<dbReference type="AlphaFoldDB" id="U9TCT4"/>
<keyword evidence="1" id="KW-1133">Transmembrane helix</keyword>
<gene>
    <name evidence="2" type="ORF">GLOINDRAFT_99814</name>
</gene>
<protein>
    <submittedName>
        <fullName evidence="2">Uncharacterized protein</fullName>
    </submittedName>
</protein>
<dbReference type="HOGENOM" id="CLU_1907778_0_0_1"/>
<evidence type="ECO:0000313" key="2">
    <source>
        <dbReference type="EMBL" id="ESA05237.1"/>
    </source>
</evidence>
<dbReference type="EMBL" id="KI293294">
    <property type="protein sequence ID" value="ESA05237.1"/>
    <property type="molecule type" value="Genomic_DNA"/>
</dbReference>
<organism evidence="2">
    <name type="scientific">Rhizophagus irregularis (strain DAOM 181602 / DAOM 197198 / MUCL 43194)</name>
    <name type="common">Arbuscular mycorrhizal fungus</name>
    <name type="synonym">Glomus intraradices</name>
    <dbReference type="NCBI Taxonomy" id="747089"/>
    <lineage>
        <taxon>Eukaryota</taxon>
        <taxon>Fungi</taxon>
        <taxon>Fungi incertae sedis</taxon>
        <taxon>Mucoromycota</taxon>
        <taxon>Glomeromycotina</taxon>
        <taxon>Glomeromycetes</taxon>
        <taxon>Glomerales</taxon>
        <taxon>Glomeraceae</taxon>
        <taxon>Rhizophagus</taxon>
    </lineage>
</organism>
<accession>U9TCT4</accession>
<name>U9TCT4_RHIID</name>
<keyword evidence="1" id="KW-0472">Membrane</keyword>
<sequence>MNYLKKKKESFKASLLYKFIPILSSAAKVSREKTQPKIKSKLSFDLLLGVIIINIIFLVPFIPSSRNLLISNVNVKNSSFVFNLLTNMEMNINYVVFFLYKYLEDHRHIKLEHVKEFNRQFRFSTKKNSLITT</sequence>
<feature type="transmembrane region" description="Helical" evidence="1">
    <location>
        <begin position="42"/>
        <end position="62"/>
    </location>
</feature>